<gene>
    <name evidence="2" type="ORF">WN944_020948</name>
</gene>
<feature type="region of interest" description="Disordered" evidence="1">
    <location>
        <begin position="70"/>
        <end position="91"/>
    </location>
</feature>
<organism evidence="2 3">
    <name type="scientific">Citrus x changshan-huyou</name>
    <dbReference type="NCBI Taxonomy" id="2935761"/>
    <lineage>
        <taxon>Eukaryota</taxon>
        <taxon>Viridiplantae</taxon>
        <taxon>Streptophyta</taxon>
        <taxon>Embryophyta</taxon>
        <taxon>Tracheophyta</taxon>
        <taxon>Spermatophyta</taxon>
        <taxon>Magnoliopsida</taxon>
        <taxon>eudicotyledons</taxon>
        <taxon>Gunneridae</taxon>
        <taxon>Pentapetalae</taxon>
        <taxon>rosids</taxon>
        <taxon>malvids</taxon>
        <taxon>Sapindales</taxon>
        <taxon>Rutaceae</taxon>
        <taxon>Aurantioideae</taxon>
        <taxon>Citrus</taxon>
    </lineage>
</organism>
<name>A0AAP0MVY7_9ROSI</name>
<dbReference type="AlphaFoldDB" id="A0AAP0MVY7"/>
<evidence type="ECO:0000313" key="3">
    <source>
        <dbReference type="Proteomes" id="UP001428341"/>
    </source>
</evidence>
<reference evidence="2 3" key="1">
    <citation type="submission" date="2024-05" db="EMBL/GenBank/DDBJ databases">
        <title>Haplotype-resolved chromosome-level genome assembly of Huyou (Citrus changshanensis).</title>
        <authorList>
            <person name="Miao C."/>
            <person name="Chen W."/>
            <person name="Wu Y."/>
            <person name="Wang L."/>
            <person name="Zhao S."/>
            <person name="Grierson D."/>
            <person name="Xu C."/>
            <person name="Chen K."/>
        </authorList>
    </citation>
    <scope>NUCLEOTIDE SEQUENCE [LARGE SCALE GENOMIC DNA]</scope>
    <source>
        <strain evidence="2">01-14</strain>
        <tissue evidence="2">Leaf</tissue>
    </source>
</reference>
<evidence type="ECO:0000256" key="1">
    <source>
        <dbReference type="SAM" id="MobiDB-lite"/>
    </source>
</evidence>
<dbReference type="EMBL" id="JBCGBO010000001">
    <property type="protein sequence ID" value="KAK9228002.1"/>
    <property type="molecule type" value="Genomic_DNA"/>
</dbReference>
<protein>
    <submittedName>
        <fullName evidence="2">Uncharacterized protein</fullName>
    </submittedName>
</protein>
<dbReference type="Proteomes" id="UP001428341">
    <property type="component" value="Unassembled WGS sequence"/>
</dbReference>
<comment type="caution">
    <text evidence="2">The sequence shown here is derived from an EMBL/GenBank/DDBJ whole genome shotgun (WGS) entry which is preliminary data.</text>
</comment>
<accession>A0AAP0MVY7</accession>
<keyword evidence="3" id="KW-1185">Reference proteome</keyword>
<evidence type="ECO:0000313" key="2">
    <source>
        <dbReference type="EMBL" id="KAK9228002.1"/>
    </source>
</evidence>
<sequence>MIILIGEAKSGGGKSCERAKEYPYSSSTGAVAAEMHDISSIALEAPNYLHALQPRPSFVAFISQNVIGRGSLWPDENDVSSFSGSAGGPSN</sequence>
<proteinExistence type="predicted"/>